<gene>
    <name evidence="2" type="ORF">POM88_019077</name>
</gene>
<protein>
    <submittedName>
        <fullName evidence="2">Uncharacterized protein</fullName>
    </submittedName>
</protein>
<reference evidence="2" key="1">
    <citation type="submission" date="2023-02" db="EMBL/GenBank/DDBJ databases">
        <title>Genome of toxic invasive species Heracleum sosnowskyi carries increased number of genes despite the absence of recent whole-genome duplications.</title>
        <authorList>
            <person name="Schelkunov M."/>
            <person name="Shtratnikova V."/>
            <person name="Makarenko M."/>
            <person name="Klepikova A."/>
            <person name="Omelchenko D."/>
            <person name="Novikova G."/>
            <person name="Obukhova E."/>
            <person name="Bogdanov V."/>
            <person name="Penin A."/>
            <person name="Logacheva M."/>
        </authorList>
    </citation>
    <scope>NUCLEOTIDE SEQUENCE</scope>
    <source>
        <strain evidence="2">Hsosn_3</strain>
        <tissue evidence="2">Leaf</tissue>
    </source>
</reference>
<feature type="compositionally biased region" description="Acidic residues" evidence="1">
    <location>
        <begin position="108"/>
        <end position="122"/>
    </location>
</feature>
<evidence type="ECO:0000313" key="3">
    <source>
        <dbReference type="Proteomes" id="UP001237642"/>
    </source>
</evidence>
<comment type="caution">
    <text evidence="2">The sequence shown here is derived from an EMBL/GenBank/DDBJ whole genome shotgun (WGS) entry which is preliminary data.</text>
</comment>
<dbReference type="PANTHER" id="PTHR33924">
    <property type="entry name" value="CATION-TRANSPORTING ATPASE"/>
    <property type="match status" value="1"/>
</dbReference>
<dbReference type="PANTHER" id="PTHR33924:SF1">
    <property type="entry name" value="DNA-DIRECTED RNA POLYMERASE SUBUNIT BETA"/>
    <property type="match status" value="1"/>
</dbReference>
<dbReference type="Proteomes" id="UP001237642">
    <property type="component" value="Unassembled WGS sequence"/>
</dbReference>
<reference evidence="2" key="2">
    <citation type="submission" date="2023-05" db="EMBL/GenBank/DDBJ databases">
        <authorList>
            <person name="Schelkunov M.I."/>
        </authorList>
    </citation>
    <scope>NUCLEOTIDE SEQUENCE</scope>
    <source>
        <strain evidence="2">Hsosn_3</strain>
        <tissue evidence="2">Leaf</tissue>
    </source>
</reference>
<name>A0AAD8ITK2_9APIA</name>
<organism evidence="2 3">
    <name type="scientific">Heracleum sosnowskyi</name>
    <dbReference type="NCBI Taxonomy" id="360622"/>
    <lineage>
        <taxon>Eukaryota</taxon>
        <taxon>Viridiplantae</taxon>
        <taxon>Streptophyta</taxon>
        <taxon>Embryophyta</taxon>
        <taxon>Tracheophyta</taxon>
        <taxon>Spermatophyta</taxon>
        <taxon>Magnoliopsida</taxon>
        <taxon>eudicotyledons</taxon>
        <taxon>Gunneridae</taxon>
        <taxon>Pentapetalae</taxon>
        <taxon>asterids</taxon>
        <taxon>campanulids</taxon>
        <taxon>Apiales</taxon>
        <taxon>Apiaceae</taxon>
        <taxon>Apioideae</taxon>
        <taxon>apioid superclade</taxon>
        <taxon>Tordylieae</taxon>
        <taxon>Tordyliinae</taxon>
        <taxon>Heracleum</taxon>
    </lineage>
</organism>
<evidence type="ECO:0000256" key="1">
    <source>
        <dbReference type="SAM" id="MobiDB-lite"/>
    </source>
</evidence>
<sequence>MFLVAGAVDSLVEVRTHVTYPAQMWLLGSVDYVQHKLIAPSLLFKIYAIALFGAKNINNLRDVFRELELSQLPTSPRILDSVDVGGNQAKDEGVGSQGEQSTTVCEQFDTDDGESEEDEVGDDNLGSSKSESIDCFRFPESQESRSYGLERCVGFNGDGLSDSPVGIDLIMACLCSFCTKAAYIWSDLHYQDLAVHGVQHILDYALSGNDESSTQPRKQPVLPLDEVLGQIKSDSHTCLCPVFPCFALFFRLLCFR</sequence>
<feature type="region of interest" description="Disordered" evidence="1">
    <location>
        <begin position="107"/>
        <end position="128"/>
    </location>
</feature>
<keyword evidence="3" id="KW-1185">Reference proteome</keyword>
<evidence type="ECO:0000313" key="2">
    <source>
        <dbReference type="EMBL" id="KAK1390899.1"/>
    </source>
</evidence>
<dbReference type="AlphaFoldDB" id="A0AAD8ITK2"/>
<proteinExistence type="predicted"/>
<dbReference type="EMBL" id="JAUIZM010000004">
    <property type="protein sequence ID" value="KAK1390899.1"/>
    <property type="molecule type" value="Genomic_DNA"/>
</dbReference>
<accession>A0AAD8ITK2</accession>